<dbReference type="Proteomes" id="UP000030185">
    <property type="component" value="Unassembled WGS sequence"/>
</dbReference>
<dbReference type="OrthoDB" id="680764at2"/>
<organism evidence="8 9">
    <name type="scientific">Sporocytophaga myxococcoides</name>
    <dbReference type="NCBI Taxonomy" id="153721"/>
    <lineage>
        <taxon>Bacteria</taxon>
        <taxon>Pseudomonadati</taxon>
        <taxon>Bacteroidota</taxon>
        <taxon>Cytophagia</taxon>
        <taxon>Cytophagales</taxon>
        <taxon>Cytophagaceae</taxon>
        <taxon>Sporocytophaga</taxon>
    </lineage>
</organism>
<dbReference type="InterPro" id="IPR032808">
    <property type="entry name" value="DoxX"/>
</dbReference>
<feature type="transmembrane region" description="Helical" evidence="7">
    <location>
        <begin position="112"/>
        <end position="135"/>
    </location>
</feature>
<gene>
    <name evidence="8" type="ORF">MYP_750</name>
</gene>
<reference evidence="8 9" key="1">
    <citation type="submission" date="2014-09" db="EMBL/GenBank/DDBJ databases">
        <title>Sporocytophaga myxococcoides PG-01 genome sequencing.</title>
        <authorList>
            <person name="Liu L."/>
            <person name="Gao P.J."/>
            <person name="Chen G.J."/>
            <person name="Wang L.S."/>
        </authorList>
    </citation>
    <scope>NUCLEOTIDE SEQUENCE [LARGE SCALE GENOMIC DNA]</scope>
    <source>
        <strain evidence="8 9">PG-01</strain>
    </source>
</reference>
<comment type="caution">
    <text evidence="8">The sequence shown here is derived from an EMBL/GenBank/DDBJ whole genome shotgun (WGS) entry which is preliminary data.</text>
</comment>
<feature type="transmembrane region" description="Helical" evidence="7">
    <location>
        <begin position="84"/>
        <end position="106"/>
    </location>
</feature>
<sequence length="145" mass="16193">MDLIQKAYSWKEIHRDSLIVAGLRVLLGIYLMVKGILFISDTTALQNIISTSNMEFGAVVIAHYIALMHLTGGVLIAMGTITRVAVLFQLPILIGAIIFNARNYVITIHSELLISILVLLLLVFFLFYGSGVYSADYLLRKYDNQ</sequence>
<evidence type="ECO:0000256" key="1">
    <source>
        <dbReference type="ARBA" id="ARBA00004651"/>
    </source>
</evidence>
<feature type="transmembrane region" description="Helical" evidence="7">
    <location>
        <begin position="59"/>
        <end position="77"/>
    </location>
</feature>
<evidence type="ECO:0000313" key="9">
    <source>
        <dbReference type="Proteomes" id="UP000030185"/>
    </source>
</evidence>
<evidence type="ECO:0000256" key="2">
    <source>
        <dbReference type="ARBA" id="ARBA00006679"/>
    </source>
</evidence>
<accession>A0A098LBB9</accession>
<dbReference type="PANTHER" id="PTHR33452:SF1">
    <property type="entry name" value="INNER MEMBRANE PROTEIN YPHA-RELATED"/>
    <property type="match status" value="1"/>
</dbReference>
<comment type="similarity">
    <text evidence="2">Belongs to the DoxX family.</text>
</comment>
<proteinExistence type="inferred from homology"/>
<evidence type="ECO:0000313" key="8">
    <source>
        <dbReference type="EMBL" id="GAL83523.1"/>
    </source>
</evidence>
<evidence type="ECO:0008006" key="10">
    <source>
        <dbReference type="Google" id="ProtNLM"/>
    </source>
</evidence>
<keyword evidence="5 7" id="KW-1133">Transmembrane helix</keyword>
<evidence type="ECO:0000256" key="5">
    <source>
        <dbReference type="ARBA" id="ARBA00022989"/>
    </source>
</evidence>
<evidence type="ECO:0000256" key="4">
    <source>
        <dbReference type="ARBA" id="ARBA00022692"/>
    </source>
</evidence>
<evidence type="ECO:0000256" key="6">
    <source>
        <dbReference type="ARBA" id="ARBA00023136"/>
    </source>
</evidence>
<dbReference type="PANTHER" id="PTHR33452">
    <property type="entry name" value="OXIDOREDUCTASE CATD-RELATED"/>
    <property type="match status" value="1"/>
</dbReference>
<evidence type="ECO:0000256" key="7">
    <source>
        <dbReference type="SAM" id="Phobius"/>
    </source>
</evidence>
<dbReference type="AlphaFoldDB" id="A0A098LBB9"/>
<keyword evidence="6 7" id="KW-0472">Membrane</keyword>
<keyword evidence="3" id="KW-1003">Cell membrane</keyword>
<dbReference type="RefSeq" id="WP_045458508.1">
    <property type="nucleotide sequence ID" value="NZ_BBLT01000001.1"/>
</dbReference>
<dbReference type="GO" id="GO:0005886">
    <property type="term" value="C:plasma membrane"/>
    <property type="evidence" value="ECO:0007669"/>
    <property type="project" value="UniProtKB-SubCell"/>
</dbReference>
<keyword evidence="9" id="KW-1185">Reference proteome</keyword>
<dbReference type="eggNOG" id="COG2259">
    <property type="taxonomic scope" value="Bacteria"/>
</dbReference>
<dbReference type="Pfam" id="PF07681">
    <property type="entry name" value="DoxX"/>
    <property type="match status" value="1"/>
</dbReference>
<name>A0A098LBB9_9BACT</name>
<protein>
    <recommendedName>
        <fullName evidence="10">DoxX family protein</fullName>
    </recommendedName>
</protein>
<feature type="transmembrane region" description="Helical" evidence="7">
    <location>
        <begin position="21"/>
        <end position="39"/>
    </location>
</feature>
<dbReference type="InterPro" id="IPR051907">
    <property type="entry name" value="DoxX-like_oxidoreductase"/>
</dbReference>
<keyword evidence="4 7" id="KW-0812">Transmembrane</keyword>
<comment type="subcellular location">
    <subcellularLocation>
        <location evidence="1">Cell membrane</location>
        <topology evidence="1">Multi-pass membrane protein</topology>
    </subcellularLocation>
</comment>
<dbReference type="EMBL" id="BBLT01000001">
    <property type="protein sequence ID" value="GAL83523.1"/>
    <property type="molecule type" value="Genomic_DNA"/>
</dbReference>
<evidence type="ECO:0000256" key="3">
    <source>
        <dbReference type="ARBA" id="ARBA00022475"/>
    </source>
</evidence>
<dbReference type="STRING" id="153721.MYP_750"/>